<evidence type="ECO:0008006" key="4">
    <source>
        <dbReference type="Google" id="ProtNLM"/>
    </source>
</evidence>
<evidence type="ECO:0000256" key="1">
    <source>
        <dbReference type="SAM" id="SignalP"/>
    </source>
</evidence>
<dbReference type="Gene3D" id="3.30.70.2970">
    <property type="entry name" value="Protein of unknown function (DUF541), domain 2"/>
    <property type="match status" value="1"/>
</dbReference>
<name>A0A094IQL0_9GAMM</name>
<dbReference type="PANTHER" id="PTHR34387:SF2">
    <property type="entry name" value="SLR1258 PROTEIN"/>
    <property type="match status" value="1"/>
</dbReference>
<protein>
    <recommendedName>
        <fullName evidence="4">SIMPL domain-containing protein</fullName>
    </recommendedName>
</protein>
<dbReference type="Gene3D" id="3.30.110.170">
    <property type="entry name" value="Protein of unknown function (DUF541), domain 1"/>
    <property type="match status" value="1"/>
</dbReference>
<accession>A0A094IQL0</accession>
<sequence>MKAMYQVVIALLLLTVSSNSSQASSLPDFPFVTVEESASRNVRPDEALVSFEIVAFAQRAEPANATMVATMNAVVALTEQLGIAPEAITAYEVDKRAKRQRDDDYNELEILGYEFSRSVSIKLSDLDRYVQLMEKLLTMDHVEGIGTEFSSAKRSEVEAELIAEAANKAREKAAIMAKGLNVELGSVFAFNDSGSFSSFFATFGLSNGYGNMAGISVTGSRGNSIFIPKFIEIQKTINVIYKLQ</sequence>
<dbReference type="InterPro" id="IPR052022">
    <property type="entry name" value="26kDa_periplasmic_antigen"/>
</dbReference>
<dbReference type="AlphaFoldDB" id="A0A094IQL0"/>
<feature type="signal peptide" evidence="1">
    <location>
        <begin position="1"/>
        <end position="23"/>
    </location>
</feature>
<dbReference type="RefSeq" id="WP_034733609.1">
    <property type="nucleotide sequence ID" value="NZ_JPIN01000012.1"/>
</dbReference>
<keyword evidence="3" id="KW-1185">Reference proteome</keyword>
<dbReference type="OrthoDB" id="5574370at2"/>
<organism evidence="2 3">
    <name type="scientific">Pseudidiomarina atlantica</name>
    <dbReference type="NCBI Taxonomy" id="1517416"/>
    <lineage>
        <taxon>Bacteria</taxon>
        <taxon>Pseudomonadati</taxon>
        <taxon>Pseudomonadota</taxon>
        <taxon>Gammaproteobacteria</taxon>
        <taxon>Alteromonadales</taxon>
        <taxon>Idiomarinaceae</taxon>
        <taxon>Pseudidiomarina</taxon>
    </lineage>
</organism>
<dbReference type="eggNOG" id="COG2968">
    <property type="taxonomic scope" value="Bacteria"/>
</dbReference>
<dbReference type="InterPro" id="IPR007497">
    <property type="entry name" value="SIMPL/DUF541"/>
</dbReference>
<dbReference type="Pfam" id="PF04402">
    <property type="entry name" value="SIMPL"/>
    <property type="match status" value="1"/>
</dbReference>
<evidence type="ECO:0000313" key="3">
    <source>
        <dbReference type="Proteomes" id="UP000053718"/>
    </source>
</evidence>
<gene>
    <name evidence="2" type="ORF">IDAT_11225</name>
</gene>
<dbReference type="Proteomes" id="UP000053718">
    <property type="component" value="Unassembled WGS sequence"/>
</dbReference>
<dbReference type="GO" id="GO:0006974">
    <property type="term" value="P:DNA damage response"/>
    <property type="evidence" value="ECO:0007669"/>
    <property type="project" value="TreeGrafter"/>
</dbReference>
<feature type="chain" id="PRO_5001904548" description="SIMPL domain-containing protein" evidence="1">
    <location>
        <begin position="24"/>
        <end position="244"/>
    </location>
</feature>
<dbReference type="PANTHER" id="PTHR34387">
    <property type="entry name" value="SLR1258 PROTEIN"/>
    <property type="match status" value="1"/>
</dbReference>
<evidence type="ECO:0000313" key="2">
    <source>
        <dbReference type="EMBL" id="KFZ28149.1"/>
    </source>
</evidence>
<reference evidence="2 3" key="1">
    <citation type="submission" date="2014-06" db="EMBL/GenBank/DDBJ databases">
        <title>Draft genome sequence of Idiomarina sp. MCCC 1A10513.</title>
        <authorList>
            <person name="Du J."/>
            <person name="Lai Q."/>
            <person name="Shao Z."/>
        </authorList>
    </citation>
    <scope>NUCLEOTIDE SEQUENCE [LARGE SCALE GENOMIC DNA]</scope>
    <source>
        <strain evidence="2 3">MCCC 1A10513</strain>
    </source>
</reference>
<dbReference type="STRING" id="1517416.IDAT_11225"/>
<comment type="caution">
    <text evidence="2">The sequence shown here is derived from an EMBL/GenBank/DDBJ whole genome shotgun (WGS) entry which is preliminary data.</text>
</comment>
<keyword evidence="1" id="KW-0732">Signal</keyword>
<proteinExistence type="predicted"/>
<dbReference type="EMBL" id="JPIN01000012">
    <property type="protein sequence ID" value="KFZ28149.1"/>
    <property type="molecule type" value="Genomic_DNA"/>
</dbReference>